<keyword evidence="4 6" id="KW-1133">Transmembrane helix</keyword>
<keyword evidence="5 6" id="KW-0472">Membrane</keyword>
<dbReference type="Pfam" id="PF23750">
    <property type="entry name" value="RsgI_M"/>
    <property type="match status" value="1"/>
</dbReference>
<evidence type="ECO:0000313" key="9">
    <source>
        <dbReference type="Proteomes" id="UP001519921"/>
    </source>
</evidence>
<dbReference type="InterPro" id="IPR024449">
    <property type="entry name" value="Anti-sigma_RsgI_N"/>
</dbReference>
<keyword evidence="2" id="KW-1003">Cell membrane</keyword>
<dbReference type="PROSITE" id="PS51849">
    <property type="entry name" value="RSGI_N"/>
    <property type="match status" value="1"/>
</dbReference>
<accession>A0ABS7APX6</accession>
<name>A0ABS7APX6_9CLOT</name>
<reference evidence="8 9" key="1">
    <citation type="submission" date="2021-07" db="EMBL/GenBank/DDBJ databases">
        <title>Clostridium weizhouense sp. nov., an anaerobic bacterium isolated from activated sludge of Petroleum wastewater.</title>
        <authorList>
            <person name="Li Q."/>
        </authorList>
    </citation>
    <scope>NUCLEOTIDE SEQUENCE [LARGE SCALE GENOMIC DNA]</scope>
    <source>
        <strain evidence="8 9">YB-6</strain>
    </source>
</reference>
<evidence type="ECO:0000259" key="7">
    <source>
        <dbReference type="PROSITE" id="PS51849"/>
    </source>
</evidence>
<keyword evidence="9" id="KW-1185">Reference proteome</keyword>
<gene>
    <name evidence="8" type="ORF">KYD98_10230</name>
</gene>
<feature type="transmembrane region" description="Helical" evidence="6">
    <location>
        <begin position="197"/>
        <end position="217"/>
    </location>
</feature>
<dbReference type="EMBL" id="JAHXPT010000007">
    <property type="protein sequence ID" value="MBW6410471.1"/>
    <property type="molecule type" value="Genomic_DNA"/>
</dbReference>
<proteinExistence type="predicted"/>
<dbReference type="RefSeq" id="WP_219779823.1">
    <property type="nucleotide sequence ID" value="NZ_JAHXPT010000007.1"/>
</dbReference>
<evidence type="ECO:0000256" key="3">
    <source>
        <dbReference type="ARBA" id="ARBA00022692"/>
    </source>
</evidence>
<dbReference type="InterPro" id="IPR055431">
    <property type="entry name" value="RsgI_M"/>
</dbReference>
<organism evidence="8 9">
    <name type="scientific">Clostridium weizhouense</name>
    <dbReference type="NCBI Taxonomy" id="2859781"/>
    <lineage>
        <taxon>Bacteria</taxon>
        <taxon>Bacillati</taxon>
        <taxon>Bacillota</taxon>
        <taxon>Clostridia</taxon>
        <taxon>Eubacteriales</taxon>
        <taxon>Clostridiaceae</taxon>
        <taxon>Clostridium</taxon>
    </lineage>
</organism>
<sequence length="334" mass="38786">MNKFNSSKYTFSSIPSMILIGDRAEENRNKQINLFLKEISLYKILIKDLIDYPPTEKQKNIILNISYYIVQNNELVEIIERKKDLPISKFSKQLKIKDNFLKKWRDYILMYYIIFLNPEYKCIQDYFRIEETEKAVKSINVRKKSNLYRGIAIQSFKRSSCILTSSGEFIKIKTNREIRIGEEASGQEKAGLRHYKLHISIMAFILIILGAGLYNYYGKVKSTVILNTTSTIKLELNFLNKVIYAYSPTDKGKKIIVETDLLNKNIDIAIKEILEDASENDMIPQKDKMLITISGKTLEYGTLKETSKFANEKNIPILINNGGNQHKLSKNLYE</sequence>
<dbReference type="Proteomes" id="UP001519921">
    <property type="component" value="Unassembled WGS sequence"/>
</dbReference>
<evidence type="ECO:0000256" key="2">
    <source>
        <dbReference type="ARBA" id="ARBA00022475"/>
    </source>
</evidence>
<evidence type="ECO:0000256" key="1">
    <source>
        <dbReference type="ARBA" id="ARBA00004162"/>
    </source>
</evidence>
<protein>
    <submittedName>
        <fullName evidence="8">Anti-sigma factor domain-containing protein</fullName>
    </submittedName>
</protein>
<evidence type="ECO:0000256" key="4">
    <source>
        <dbReference type="ARBA" id="ARBA00022989"/>
    </source>
</evidence>
<evidence type="ECO:0000313" key="8">
    <source>
        <dbReference type="EMBL" id="MBW6410471.1"/>
    </source>
</evidence>
<evidence type="ECO:0000256" key="5">
    <source>
        <dbReference type="ARBA" id="ARBA00023136"/>
    </source>
</evidence>
<dbReference type="Pfam" id="PF12791">
    <property type="entry name" value="RsgI_N"/>
    <property type="match status" value="1"/>
</dbReference>
<keyword evidence="3 6" id="KW-0812">Transmembrane</keyword>
<feature type="domain" description="RsgI N-terminal anti-sigma" evidence="7">
    <location>
        <begin position="148"/>
        <end position="195"/>
    </location>
</feature>
<evidence type="ECO:0000256" key="6">
    <source>
        <dbReference type="SAM" id="Phobius"/>
    </source>
</evidence>
<comment type="subcellular location">
    <subcellularLocation>
        <location evidence="1">Cell membrane</location>
        <topology evidence="1">Single-pass membrane protein</topology>
    </subcellularLocation>
</comment>
<comment type="caution">
    <text evidence="8">The sequence shown here is derived from an EMBL/GenBank/DDBJ whole genome shotgun (WGS) entry which is preliminary data.</text>
</comment>